<evidence type="ECO:0000313" key="1">
    <source>
        <dbReference type="EMBL" id="KUM59584.1"/>
    </source>
</evidence>
<dbReference type="EMBL" id="LLXE01000217">
    <property type="protein sequence ID" value="KUM59584.1"/>
    <property type="molecule type" value="Genomic_DNA"/>
</dbReference>
<dbReference type="Proteomes" id="UP000055045">
    <property type="component" value="Unassembled WGS sequence"/>
</dbReference>
<proteinExistence type="predicted"/>
<accession>A0A101MFE5</accession>
<evidence type="ECO:0000313" key="2">
    <source>
        <dbReference type="Proteomes" id="UP000055045"/>
    </source>
</evidence>
<protein>
    <submittedName>
        <fullName evidence="1">Uncharacterized protein</fullName>
    </submittedName>
</protein>
<gene>
    <name evidence="1" type="ORF">ACN42_g7567</name>
</gene>
<name>A0A101MFE5_PENFR</name>
<dbReference type="AlphaFoldDB" id="A0A101MFE5"/>
<organism evidence="1 2">
    <name type="scientific">Penicillium freii</name>
    <dbReference type="NCBI Taxonomy" id="48697"/>
    <lineage>
        <taxon>Eukaryota</taxon>
        <taxon>Fungi</taxon>
        <taxon>Dikarya</taxon>
        <taxon>Ascomycota</taxon>
        <taxon>Pezizomycotina</taxon>
        <taxon>Eurotiomycetes</taxon>
        <taxon>Eurotiomycetidae</taxon>
        <taxon>Eurotiales</taxon>
        <taxon>Aspergillaceae</taxon>
        <taxon>Penicillium</taxon>
    </lineage>
</organism>
<keyword evidence="2" id="KW-1185">Reference proteome</keyword>
<comment type="caution">
    <text evidence="1">The sequence shown here is derived from an EMBL/GenBank/DDBJ whole genome shotgun (WGS) entry which is preliminary data.</text>
</comment>
<sequence>MRPKSCDEYRKSISRSVVPKPSTGRMLLSAKTCRGCRSLPKAGKWDSAAFDFRLSTRGSMCLENHQFTFKETSFIESKAILSHIWHRLVGLDTAFRCPVKKLKLQSIYI</sequence>
<reference evidence="1 2" key="1">
    <citation type="submission" date="2015-10" db="EMBL/GenBank/DDBJ databases">
        <title>Genome sequencing of Penicillium freii.</title>
        <authorList>
            <person name="Nguyen H.D."/>
            <person name="Visagie C.M."/>
            <person name="Seifert K.A."/>
        </authorList>
    </citation>
    <scope>NUCLEOTIDE SEQUENCE [LARGE SCALE GENOMIC DNA]</scope>
    <source>
        <strain evidence="1 2">DAOM 242723</strain>
    </source>
</reference>